<keyword evidence="12 15" id="KW-0472">Membrane</keyword>
<keyword evidence="5" id="KW-0997">Cell inner membrane</keyword>
<dbReference type="PANTHER" id="PTHR30627">
    <property type="entry name" value="PEPTIDOGLYCAN D,D-TRANSPEPTIDASE"/>
    <property type="match status" value="1"/>
</dbReference>
<dbReference type="NCBIfam" id="TIGR03423">
    <property type="entry name" value="pbp2_mrdA"/>
    <property type="match status" value="1"/>
</dbReference>
<dbReference type="Gene3D" id="3.40.710.10">
    <property type="entry name" value="DD-peptidase/beta-lactamase superfamily"/>
    <property type="match status" value="1"/>
</dbReference>
<dbReference type="SUPFAM" id="SSF56601">
    <property type="entry name" value="beta-lactamase/transpeptidase-like"/>
    <property type="match status" value="1"/>
</dbReference>
<evidence type="ECO:0000256" key="9">
    <source>
        <dbReference type="ARBA" id="ARBA00022960"/>
    </source>
</evidence>
<evidence type="ECO:0000256" key="5">
    <source>
        <dbReference type="ARBA" id="ARBA00022519"/>
    </source>
</evidence>
<keyword evidence="4" id="KW-1003">Cell membrane</keyword>
<dbReference type="RefSeq" id="WP_344658911.1">
    <property type="nucleotide sequence ID" value="NZ_BAAAQM010000024.1"/>
</dbReference>
<feature type="compositionally biased region" description="Polar residues" evidence="14">
    <location>
        <begin position="721"/>
        <end position="736"/>
    </location>
</feature>
<sequence>MASAQSRLADRRHTRLMVLRVLVLALLATLVARLWYLQVRTGQTFRDAAAANDVRTVVTPAVRGDILDDEGRPLVDNRSALTLSVDRNTLLSGKDHGAATLARLAAVLNTTPQAISDQIRPCTPKVPKPCWNGSPLQPIPVGRNVTVQQALAISEQHELFPGVLAGPDTIRRFPAPYHLNAAHILGYLSPITEKELDKASAKNEVMQRSDVVGRSGLEETYDSYLRGKPGVTQVSVDIVGHAQSTVANTPPVNGDHLVTSIDSRIQAIAEKELGNAVSRARSQTSPTNGRPYVADSAAVVVMEARTGRVVAMASTPTYDPNIWTGGISQADYAALSDQAAGVPLLSRAYQGQFAPGSTFKAVTTAAMLQNGYGTGTYDCSPSFSYGGQSFTNFEGEAFGPISLKRAIEVSCDTVFYRVAFDMWQKDGGMKPVPHPAEPIATMAHAFGLGSKTGIDLPGEAAGDIQDRAEKQATWNKMHDIWCKRAKNGYPELTGSDPDRAKYLQAIAKENCADGYQYKPGDAVISAIGQGGDLVSPLQLARVYAAVANGGTLMQPQIGRAVISPDGKLVKDLPPIVTRKLPLSGSTLSFLEDALHGTAIEGTAGPAFAGWPQNVIPTYAKTGTAEVYGKQTTSCFVAYAGTETGPRYVVAMMVSQGGTGVGTSGPSVAAILAALFGVDMGKPDPHGTLPTALPAIRPDGLLPALPPATTLPTPPPPPPAGQTGQNGQEAAATKPTT</sequence>
<dbReference type="Pfam" id="PF03717">
    <property type="entry name" value="PBP_dimer"/>
    <property type="match status" value="1"/>
</dbReference>
<comment type="similarity">
    <text evidence="3">Belongs to the transpeptidase family.</text>
</comment>
<organism evidence="18 19">
    <name type="scientific">Catenulispora subtropica</name>
    <dbReference type="NCBI Taxonomy" id="450798"/>
    <lineage>
        <taxon>Bacteria</taxon>
        <taxon>Bacillati</taxon>
        <taxon>Actinomycetota</taxon>
        <taxon>Actinomycetes</taxon>
        <taxon>Catenulisporales</taxon>
        <taxon>Catenulisporaceae</taxon>
        <taxon>Catenulispora</taxon>
    </lineage>
</organism>
<dbReference type="EMBL" id="BAAAQM010000024">
    <property type="protein sequence ID" value="GAA1978064.1"/>
    <property type="molecule type" value="Genomic_DNA"/>
</dbReference>
<feature type="region of interest" description="Disordered" evidence="14">
    <location>
        <begin position="687"/>
        <end position="736"/>
    </location>
</feature>
<dbReference type="SUPFAM" id="SSF56519">
    <property type="entry name" value="Penicillin binding protein dimerisation domain"/>
    <property type="match status" value="1"/>
</dbReference>
<dbReference type="InterPro" id="IPR001460">
    <property type="entry name" value="PCN-bd_Tpept"/>
</dbReference>
<dbReference type="InterPro" id="IPR036138">
    <property type="entry name" value="PBP_dimer_sf"/>
</dbReference>
<reference evidence="18 19" key="1">
    <citation type="journal article" date="2019" name="Int. J. Syst. Evol. Microbiol.">
        <title>The Global Catalogue of Microorganisms (GCM) 10K type strain sequencing project: providing services to taxonomists for standard genome sequencing and annotation.</title>
        <authorList>
            <consortium name="The Broad Institute Genomics Platform"/>
            <consortium name="The Broad Institute Genome Sequencing Center for Infectious Disease"/>
            <person name="Wu L."/>
            <person name="Ma J."/>
        </authorList>
    </citation>
    <scope>NUCLEOTIDE SEQUENCE [LARGE SCALE GENOMIC DNA]</scope>
    <source>
        <strain evidence="18 19">JCM 16013</strain>
    </source>
</reference>
<accession>A0ABN2S078</accession>
<protein>
    <submittedName>
        <fullName evidence="18">Penicillin-binding protein 2</fullName>
    </submittedName>
</protein>
<dbReference type="Pfam" id="PF00905">
    <property type="entry name" value="Transpeptidase"/>
    <property type="match status" value="1"/>
</dbReference>
<evidence type="ECO:0000256" key="3">
    <source>
        <dbReference type="ARBA" id="ARBA00007171"/>
    </source>
</evidence>
<gene>
    <name evidence="18" type="primary">mrdA</name>
    <name evidence="18" type="ORF">GCM10009838_43420</name>
</gene>
<keyword evidence="10" id="KW-0573">Peptidoglycan synthesis</keyword>
<evidence type="ECO:0000256" key="7">
    <source>
        <dbReference type="ARBA" id="ARBA00022692"/>
    </source>
</evidence>
<keyword evidence="13" id="KW-0961">Cell wall biogenesis/degradation</keyword>
<feature type="domain" description="Penicillin-binding protein dimerisation" evidence="17">
    <location>
        <begin position="59"/>
        <end position="244"/>
    </location>
</feature>
<evidence type="ECO:0000313" key="18">
    <source>
        <dbReference type="EMBL" id="GAA1978064.1"/>
    </source>
</evidence>
<comment type="subcellular location">
    <subcellularLocation>
        <location evidence="2">Cell membrane</location>
    </subcellularLocation>
    <subcellularLocation>
        <location evidence="1">Membrane</location>
        <topology evidence="1">Single-pass membrane protein</topology>
    </subcellularLocation>
</comment>
<evidence type="ECO:0000256" key="10">
    <source>
        <dbReference type="ARBA" id="ARBA00022984"/>
    </source>
</evidence>
<evidence type="ECO:0000256" key="15">
    <source>
        <dbReference type="SAM" id="Phobius"/>
    </source>
</evidence>
<keyword evidence="11 15" id="KW-1133">Transmembrane helix</keyword>
<keyword evidence="6" id="KW-0645">Protease</keyword>
<evidence type="ECO:0000259" key="16">
    <source>
        <dbReference type="Pfam" id="PF00905"/>
    </source>
</evidence>
<evidence type="ECO:0000256" key="11">
    <source>
        <dbReference type="ARBA" id="ARBA00022989"/>
    </source>
</evidence>
<evidence type="ECO:0000256" key="14">
    <source>
        <dbReference type="SAM" id="MobiDB-lite"/>
    </source>
</evidence>
<comment type="caution">
    <text evidence="18">The sequence shown here is derived from an EMBL/GenBank/DDBJ whole genome shotgun (WGS) entry which is preliminary data.</text>
</comment>
<feature type="domain" description="Penicillin-binding protein transpeptidase" evidence="16">
    <location>
        <begin position="298"/>
        <end position="671"/>
    </location>
</feature>
<dbReference type="InterPro" id="IPR017790">
    <property type="entry name" value="Penicillin-binding_protein_2"/>
</dbReference>
<evidence type="ECO:0000256" key="12">
    <source>
        <dbReference type="ARBA" id="ARBA00023136"/>
    </source>
</evidence>
<keyword evidence="7 15" id="KW-0812">Transmembrane</keyword>
<proteinExistence type="inferred from homology"/>
<evidence type="ECO:0000313" key="19">
    <source>
        <dbReference type="Proteomes" id="UP001499854"/>
    </source>
</evidence>
<name>A0ABN2S078_9ACTN</name>
<evidence type="ECO:0000256" key="6">
    <source>
        <dbReference type="ARBA" id="ARBA00022670"/>
    </source>
</evidence>
<evidence type="ECO:0000256" key="13">
    <source>
        <dbReference type="ARBA" id="ARBA00023316"/>
    </source>
</evidence>
<evidence type="ECO:0000256" key="1">
    <source>
        <dbReference type="ARBA" id="ARBA00004167"/>
    </source>
</evidence>
<keyword evidence="9" id="KW-0133">Cell shape</keyword>
<keyword evidence="8" id="KW-0378">Hydrolase</keyword>
<dbReference type="InterPro" id="IPR005311">
    <property type="entry name" value="PBP_dimer"/>
</dbReference>
<feature type="compositionally biased region" description="Low complexity" evidence="14">
    <location>
        <begin position="700"/>
        <end position="710"/>
    </location>
</feature>
<evidence type="ECO:0000256" key="2">
    <source>
        <dbReference type="ARBA" id="ARBA00004236"/>
    </source>
</evidence>
<feature type="transmembrane region" description="Helical" evidence="15">
    <location>
        <begin position="17"/>
        <end position="36"/>
    </location>
</feature>
<dbReference type="Proteomes" id="UP001499854">
    <property type="component" value="Unassembled WGS sequence"/>
</dbReference>
<dbReference type="InterPro" id="IPR050515">
    <property type="entry name" value="Beta-lactam/transpept"/>
</dbReference>
<dbReference type="PANTHER" id="PTHR30627:SF2">
    <property type="entry name" value="PEPTIDOGLYCAN D,D-TRANSPEPTIDASE MRDA"/>
    <property type="match status" value="1"/>
</dbReference>
<dbReference type="InterPro" id="IPR012338">
    <property type="entry name" value="Beta-lactam/transpept-like"/>
</dbReference>
<evidence type="ECO:0000256" key="8">
    <source>
        <dbReference type="ARBA" id="ARBA00022801"/>
    </source>
</evidence>
<keyword evidence="19" id="KW-1185">Reference proteome</keyword>
<evidence type="ECO:0000256" key="4">
    <source>
        <dbReference type="ARBA" id="ARBA00022475"/>
    </source>
</evidence>
<dbReference type="Gene3D" id="3.90.1310.10">
    <property type="entry name" value="Penicillin-binding protein 2a (Domain 2)"/>
    <property type="match status" value="1"/>
</dbReference>
<evidence type="ECO:0000259" key="17">
    <source>
        <dbReference type="Pfam" id="PF03717"/>
    </source>
</evidence>